<feature type="compositionally biased region" description="Basic and acidic residues" evidence="1">
    <location>
        <begin position="201"/>
        <end position="210"/>
    </location>
</feature>
<feature type="region of interest" description="Disordered" evidence="1">
    <location>
        <begin position="68"/>
        <end position="398"/>
    </location>
</feature>
<reference evidence="4 5" key="1">
    <citation type="journal article" date="2013" name="Genome Biol.">
        <title>The genome sequence of the most widely cultivated cacao type and its use to identify candidate genes regulating pod color.</title>
        <authorList>
            <person name="Motamayor J.C."/>
            <person name="Mockaitis K."/>
            <person name="Schmutz J."/>
            <person name="Haiminen N."/>
            <person name="Iii D.L."/>
            <person name="Cornejo O."/>
            <person name="Findley S.D."/>
            <person name="Zheng P."/>
            <person name="Utro F."/>
            <person name="Royaert S."/>
            <person name="Saski C."/>
            <person name="Jenkins J."/>
            <person name="Podicheti R."/>
            <person name="Zhao M."/>
            <person name="Scheffler B.E."/>
            <person name="Stack J.C."/>
            <person name="Feltus F.A."/>
            <person name="Mustiga G.M."/>
            <person name="Amores F."/>
            <person name="Phillips W."/>
            <person name="Marelli J.P."/>
            <person name="May G.D."/>
            <person name="Shapiro H."/>
            <person name="Ma J."/>
            <person name="Bustamante C.D."/>
            <person name="Schnell R.J."/>
            <person name="Main D."/>
            <person name="Gilbert D."/>
            <person name="Parida L."/>
            <person name="Kuhn D.N."/>
        </authorList>
    </citation>
    <scope>NUCLEOTIDE SEQUENCE [LARGE SCALE GENOMIC DNA]</scope>
    <source>
        <strain evidence="5">cv. Matina 1-6</strain>
    </source>
</reference>
<evidence type="ECO:0000313" key="4">
    <source>
        <dbReference type="EMBL" id="EOY20191.1"/>
    </source>
</evidence>
<dbReference type="OMA" id="GHVETHM"/>
<dbReference type="InterPro" id="IPR055126">
    <property type="entry name" value="EDR4-like_N"/>
</dbReference>
<feature type="domain" description="Probable zinc-ribbon" evidence="2">
    <location>
        <begin position="892"/>
        <end position="936"/>
    </location>
</feature>
<keyword evidence="5" id="KW-1185">Reference proteome</keyword>
<dbReference type="HOGENOM" id="CLU_009883_0_0_1"/>
<feature type="domain" description="Enhanced disease resistance 4-like N-terminal" evidence="3">
    <location>
        <begin position="8"/>
        <end position="41"/>
    </location>
</feature>
<feature type="compositionally biased region" description="Basic and acidic residues" evidence="1">
    <location>
        <begin position="349"/>
        <end position="358"/>
    </location>
</feature>
<dbReference type="eggNOG" id="ENOG502QS0Z">
    <property type="taxonomic scope" value="Eukaryota"/>
</dbReference>
<feature type="compositionally biased region" description="Basic and acidic residues" evidence="1">
    <location>
        <begin position="242"/>
        <end position="251"/>
    </location>
</feature>
<feature type="compositionally biased region" description="Polar residues" evidence="1">
    <location>
        <begin position="129"/>
        <end position="143"/>
    </location>
</feature>
<dbReference type="FunCoup" id="A0A061FSY0">
    <property type="interactions" value="172"/>
</dbReference>
<feature type="compositionally biased region" description="Polar residues" evidence="1">
    <location>
        <begin position="211"/>
        <end position="227"/>
    </location>
</feature>
<feature type="compositionally biased region" description="Basic and acidic residues" evidence="1">
    <location>
        <begin position="144"/>
        <end position="153"/>
    </location>
</feature>
<dbReference type="InterPro" id="IPR021480">
    <property type="entry name" value="Zinc_ribbon_12"/>
</dbReference>
<feature type="compositionally biased region" description="Polar residues" evidence="1">
    <location>
        <begin position="334"/>
        <end position="348"/>
    </location>
</feature>
<feature type="compositionally biased region" description="Polar residues" evidence="1">
    <location>
        <begin position="78"/>
        <end position="100"/>
    </location>
</feature>
<evidence type="ECO:0000256" key="1">
    <source>
        <dbReference type="SAM" id="MobiDB-lite"/>
    </source>
</evidence>
<dbReference type="Gramene" id="EOY20191">
    <property type="protein sequence ID" value="EOY20191"/>
    <property type="gene ID" value="TCM_045567"/>
</dbReference>
<evidence type="ECO:0000313" key="5">
    <source>
        <dbReference type="Proteomes" id="UP000026915"/>
    </source>
</evidence>
<sequence length="1090" mass="121993">MASGTTPKVRLVRCPKCRLVLPEVADVPVYKCGGCDAILVAKNQKAIAKSMSVLQETEAAQGNKLVHVSEHGESSSSTLQEVPSSTPECHLSQESGGDQNISRDSHSEKHGENLSIEGQHNDHYDKDQNTSSDSESGGNQNISRDSHSEKHGENLSIEGQHNDHYDKDQNTSSDSESGGNQNISGDSHSEKHGENLSIEGQHNDHYDKDQNTSSDSESGGNQNISGDSHSEKHGENLSIEGQHNDHYDKDQNTSCDSESGGNQNISRDSLSEKHGENLSIKGQHNCHYDKDQNTSSDSESGGNQNISRDSHSENHGENLSIEGQHNDHYDKDQNTSCDSESGGNQNISRDSHSEKHGENLSFEGQHNDHYDEDQNTSGDSDSDHDKLDVNRSNDGQQNGSEQLQLEHLEYCDVQQPGVSMESSFSTELHRENEELMLLAEANLEAETNDKTSQLEGVNSELETNDKSDSNIRGLSIDNPLATKEINLTVTACAAAGAVISSDNLEQPQKSEDHGFNRIRSSDTFESGDFFSPSSELSGHLEYLSKSTTTRSSHAYDGSISSYDGMDDHFTDQQINSFKNNYKAANYLVPEDSRRRDKLPAKGMMNGNYGMQDHARNFSSDLSNKRHYATEKYRKWRRDELLEPEMHHHPPRNWQRLERDESPSQIPFSQRASLRGYESAGPSRQLHDESPFDSAFYPLEKAEYTEQENMKLLRMVYELQDQISKTCHLNGKPNGRTSTNVPWRQKHIPTYYYQEPPEEENFYSRYHGRHGPRSSWSQQSRFSPIPFSGGEINTRHHIDNSCLCCHPQDWHCSEQLPPPIFQHNQGFWRAHPGQSCYNSYSSCPSSPQRYLESDFSIWSHETKSDNQRYKDHELKRYLREKHHSARRHLRPMAGGAPFVTCYHCFRPLQLPADFLLFKSRFHQLRCGACSKVLKFSLQKGMHIVPYDLVAAEPPPSETEDCGDVIDVRISTSASCSCSPDGGPVSHAQFHDLQGDPHVRNMSFSSSKPLEQKKDFALEQSQNKHKNSVENFDSAMSSSNMSRSEKVSSGIEELPPRTGGSPLHQLMGYASPSLIINGFGPSISGKSSGLNS</sequence>
<dbReference type="Proteomes" id="UP000026915">
    <property type="component" value="Chromosome 10"/>
</dbReference>
<feature type="compositionally biased region" description="Polar residues" evidence="1">
    <location>
        <begin position="662"/>
        <end position="671"/>
    </location>
</feature>
<dbReference type="InParanoid" id="A0A061FSY0"/>
<organism evidence="4 5">
    <name type="scientific">Theobroma cacao</name>
    <name type="common">Cacao</name>
    <name type="synonym">Cocoa</name>
    <dbReference type="NCBI Taxonomy" id="3641"/>
    <lineage>
        <taxon>Eukaryota</taxon>
        <taxon>Viridiplantae</taxon>
        <taxon>Streptophyta</taxon>
        <taxon>Embryophyta</taxon>
        <taxon>Tracheophyta</taxon>
        <taxon>Spermatophyta</taxon>
        <taxon>Magnoliopsida</taxon>
        <taxon>eudicotyledons</taxon>
        <taxon>Gunneridae</taxon>
        <taxon>Pentapetalae</taxon>
        <taxon>rosids</taxon>
        <taxon>malvids</taxon>
        <taxon>Malvales</taxon>
        <taxon>Malvaceae</taxon>
        <taxon>Byttnerioideae</taxon>
        <taxon>Theobroma</taxon>
    </lineage>
</organism>
<evidence type="ECO:0000259" key="2">
    <source>
        <dbReference type="Pfam" id="PF11331"/>
    </source>
</evidence>
<feature type="compositionally biased region" description="Basic and acidic residues" evidence="1">
    <location>
        <begin position="160"/>
        <end position="169"/>
    </location>
</feature>
<gene>
    <name evidence="4" type="ORF">TCM_045567</name>
</gene>
<feature type="region of interest" description="Disordered" evidence="1">
    <location>
        <begin position="446"/>
        <end position="473"/>
    </location>
</feature>
<feature type="region of interest" description="Disordered" evidence="1">
    <location>
        <begin position="643"/>
        <end position="691"/>
    </location>
</feature>
<protein>
    <submittedName>
        <fullName evidence="4">Uncharacterized protein</fullName>
    </submittedName>
</protein>
<feature type="compositionally biased region" description="Basic and acidic residues" evidence="1">
    <location>
        <begin position="324"/>
        <end position="333"/>
    </location>
</feature>
<feature type="compositionally biased region" description="Basic and acidic residues" evidence="1">
    <location>
        <begin position="119"/>
        <end position="128"/>
    </location>
</feature>
<feature type="region of interest" description="Disordered" evidence="1">
    <location>
        <begin position="1017"/>
        <end position="1060"/>
    </location>
</feature>
<feature type="compositionally biased region" description="Polar residues" evidence="1">
    <location>
        <begin position="252"/>
        <end position="268"/>
    </location>
</feature>
<proteinExistence type="predicted"/>
<dbReference type="InterPro" id="IPR040244">
    <property type="entry name" value="EDR4-like"/>
</dbReference>
<dbReference type="Pfam" id="PF22910">
    <property type="entry name" value="EDR4-like_1st"/>
    <property type="match status" value="1"/>
</dbReference>
<feature type="region of interest" description="Disordered" evidence="1">
    <location>
        <begin position="985"/>
        <end position="1004"/>
    </location>
</feature>
<accession>A0A061FSY0</accession>
<evidence type="ECO:0000259" key="3">
    <source>
        <dbReference type="Pfam" id="PF22910"/>
    </source>
</evidence>
<dbReference type="GO" id="GO:1900150">
    <property type="term" value="P:regulation of defense response to fungus"/>
    <property type="evidence" value="ECO:0007669"/>
    <property type="project" value="InterPro"/>
</dbReference>
<dbReference type="EMBL" id="CM001888">
    <property type="protein sequence ID" value="EOY20191.1"/>
    <property type="molecule type" value="Genomic_DNA"/>
</dbReference>
<feature type="compositionally biased region" description="Polar residues" evidence="1">
    <location>
        <begin position="170"/>
        <end position="186"/>
    </location>
</feature>
<dbReference type="AlphaFoldDB" id="A0A061FSY0"/>
<name>A0A061FSY0_THECC</name>
<feature type="compositionally biased region" description="Basic and acidic residues" evidence="1">
    <location>
        <begin position="987"/>
        <end position="997"/>
    </location>
</feature>
<dbReference type="PANTHER" id="PTHR31105">
    <property type="entry name" value="EXTRA-LARGE G-PROTEIN-LIKE"/>
    <property type="match status" value="1"/>
</dbReference>
<dbReference type="Pfam" id="PF11331">
    <property type="entry name" value="Zn_ribbon_12"/>
    <property type="match status" value="1"/>
</dbReference>
<feature type="compositionally biased region" description="Polar residues" evidence="1">
    <location>
        <begin position="293"/>
        <end position="307"/>
    </location>
</feature>
<feature type="compositionally biased region" description="Basic and acidic residues" evidence="1">
    <location>
        <begin position="381"/>
        <end position="391"/>
    </location>
</feature>
<dbReference type="PANTHER" id="PTHR31105:SF38">
    <property type="entry name" value="PROTEIN ENHANCED DISEASE RESISTANCE 4"/>
    <property type="match status" value="1"/>
</dbReference>
<feature type="compositionally biased region" description="Basic and acidic residues" evidence="1">
    <location>
        <begin position="101"/>
        <end position="112"/>
    </location>
</feature>